<dbReference type="PANTHER" id="PTHR21525:SF9">
    <property type="entry name" value="CHANNEL_COLICIN DOMAIN-CONTAINING PROTEIN"/>
    <property type="match status" value="1"/>
</dbReference>
<feature type="coiled-coil region" evidence="1">
    <location>
        <begin position="65"/>
        <end position="109"/>
    </location>
</feature>
<organism evidence="4 5">
    <name type="scientific">Pseudomonas folii</name>
    <dbReference type="NCBI Taxonomy" id="2762593"/>
    <lineage>
        <taxon>Bacteria</taxon>
        <taxon>Pseudomonadati</taxon>
        <taxon>Pseudomonadota</taxon>
        <taxon>Gammaproteobacteria</taxon>
        <taxon>Pseudomonadales</taxon>
        <taxon>Pseudomonadaceae</taxon>
        <taxon>Pseudomonas</taxon>
    </lineage>
</organism>
<protein>
    <submittedName>
        <fullName evidence="4">Phage tail tape measure protein</fullName>
    </submittedName>
</protein>
<feature type="compositionally biased region" description="Gly residues" evidence="2">
    <location>
        <begin position="554"/>
        <end position="563"/>
    </location>
</feature>
<proteinExistence type="predicted"/>
<feature type="domain" description="Phage tail tape measure protein" evidence="3">
    <location>
        <begin position="172"/>
        <end position="374"/>
    </location>
</feature>
<name>A0ABR7ATK1_9PSED</name>
<dbReference type="InterPro" id="IPR010090">
    <property type="entry name" value="Phage_tape_meas"/>
</dbReference>
<feature type="region of interest" description="Disordered" evidence="2">
    <location>
        <begin position="554"/>
        <end position="593"/>
    </location>
</feature>
<dbReference type="Pfam" id="PF10145">
    <property type="entry name" value="PhageMin_Tail"/>
    <property type="match status" value="1"/>
</dbReference>
<dbReference type="EMBL" id="JACONW010000001">
    <property type="protein sequence ID" value="MBC3948249.1"/>
    <property type="molecule type" value="Genomic_DNA"/>
</dbReference>
<dbReference type="Proteomes" id="UP000651852">
    <property type="component" value="Unassembled WGS sequence"/>
</dbReference>
<accession>A0ABR7ATK1</accession>
<evidence type="ECO:0000256" key="2">
    <source>
        <dbReference type="SAM" id="MobiDB-lite"/>
    </source>
</evidence>
<sequence length="876" mass="89522">MAKELALGLVIGGAVSKSVGAAFKDVEGRVKRLESTAGKARVLQSVIGETKRLQEEWRKAHLSGSATAEGVRRKLDANLESLKRQGVEVRNLGKAYEQAGRQARKAELKSTGQSQMKEGATGLRNTALATSAAAATMIVPTRVSAEFGAVIRDIAIKAGVAGKDEEKEMAKTIIGTSRDTGLARNEVAETVNALVGAGMELKQAMAYAPVAAKFVVGQGAGGADTAAMINALGQNAKINDPKDMQKALEAIAFQGQAGSFEAADMARWFPTLLAGMGKLGITGNDAVAQLGAMLQVQMKTAGSSDEAANNLKNWMEKIGSGDVVKAYKDAGIDYQKSMRGGMQNGMSTLEASFALAQKYVEATDPKKAAEMAKAMAKISKEADPTKAKAMMNAFEESMRTGDLFADMQVKAALTAYMQNKDLYQKLKKDSGNASGILDKNLDERRDGSAQMWKETGQAMDDALRSAGDAIRPLTDTLSTGLTAIAKGVAAVSDKSPALVTGLLGAGAAIAGISAAYNSFKIVKGLMNIGRGSMMGNPNVVQKVAVVSGLGGLGGGGPDLGGGSEKTKTKGKRGWRRRGAGVTAPAASDPAPKPRMRVYAGGGPADAPKSLSGWKPPTSVPKANVPAVASMVPSSSGLGVLRGGIGKGSIPAALFDGLIDAKDVYDNAKTKDEKAEGYGEAGGGFVGTLAGAAAGAAIGSVVPIIGTAIGAMIGGALGSMGGKALGGSVSKSLFGGPEAVASNTAPITPLLMKDRPGPAVPSLASMGSSFGPNGPLVTRNSSSAMPGLADVSSALKAADTKTPVATLAAAAKAAPEKPAAPKIDQKITLSPTFSITVQGDAKDPAALLNQMMPEIERRLATTAQQVARRDMSDQPVF</sequence>
<keyword evidence="5" id="KW-1185">Reference proteome</keyword>
<comment type="caution">
    <text evidence="4">The sequence shown here is derived from an EMBL/GenBank/DDBJ whole genome shotgun (WGS) entry which is preliminary data.</text>
</comment>
<evidence type="ECO:0000313" key="5">
    <source>
        <dbReference type="Proteomes" id="UP000651852"/>
    </source>
</evidence>
<evidence type="ECO:0000256" key="1">
    <source>
        <dbReference type="SAM" id="Coils"/>
    </source>
</evidence>
<dbReference type="PANTHER" id="PTHR21525">
    <property type="entry name" value="MOTILE SPERM PROTEIN"/>
    <property type="match status" value="1"/>
</dbReference>
<dbReference type="RefSeq" id="WP_187520063.1">
    <property type="nucleotide sequence ID" value="NZ_JACONW010000001.1"/>
</dbReference>
<evidence type="ECO:0000259" key="3">
    <source>
        <dbReference type="Pfam" id="PF10145"/>
    </source>
</evidence>
<reference evidence="4 5" key="1">
    <citation type="submission" date="2020-08" db="EMBL/GenBank/DDBJ databases">
        <title>Putative novel bacterial strains isolated from necrotic wheat leaf tissues caused by Xanthomonas translucens.</title>
        <authorList>
            <person name="Tambong J.T."/>
        </authorList>
    </citation>
    <scope>NUCLEOTIDE SEQUENCE [LARGE SCALE GENOMIC DNA]</scope>
    <source>
        <strain evidence="4 5">DOAB 1069</strain>
    </source>
</reference>
<keyword evidence="1" id="KW-0175">Coiled coil</keyword>
<evidence type="ECO:0000313" key="4">
    <source>
        <dbReference type="EMBL" id="MBC3948249.1"/>
    </source>
</evidence>
<feature type="compositionally biased region" description="Basic residues" evidence="2">
    <location>
        <begin position="568"/>
        <end position="578"/>
    </location>
</feature>
<gene>
    <name evidence="4" type="ORF">H8S59_00485</name>
</gene>